<keyword evidence="1" id="KW-0732">Signal</keyword>
<accession>A0A6G0GGD6</accession>
<dbReference type="PROSITE" id="PS51257">
    <property type="entry name" value="PROKAR_LIPOPROTEIN"/>
    <property type="match status" value="1"/>
</dbReference>
<feature type="chain" id="PRO_5026171906" evidence="1">
    <location>
        <begin position="27"/>
        <end position="89"/>
    </location>
</feature>
<evidence type="ECO:0000313" key="3">
    <source>
        <dbReference type="Proteomes" id="UP000483142"/>
    </source>
</evidence>
<proteinExistence type="predicted"/>
<reference evidence="2 3" key="1">
    <citation type="journal article" date="2019" name="Nat. Med.">
        <title>A library of human gut bacterial isolates paired with longitudinal multiomics data enables mechanistic microbiome research.</title>
        <authorList>
            <person name="Poyet M."/>
            <person name="Groussin M."/>
            <person name="Gibbons S.M."/>
            <person name="Avila-Pacheco J."/>
            <person name="Jiang X."/>
            <person name="Kearney S.M."/>
            <person name="Perrotta A.R."/>
            <person name="Berdy B."/>
            <person name="Zhao S."/>
            <person name="Lieberman T.D."/>
            <person name="Swanson P.K."/>
            <person name="Smith M."/>
            <person name="Roesemann S."/>
            <person name="Alexander J.E."/>
            <person name="Rich S.A."/>
            <person name="Livny J."/>
            <person name="Vlamakis H."/>
            <person name="Clish C."/>
            <person name="Bullock K."/>
            <person name="Deik A."/>
            <person name="Scott J."/>
            <person name="Pierce K.A."/>
            <person name="Xavier R.J."/>
            <person name="Alm E.J."/>
        </authorList>
    </citation>
    <scope>NUCLEOTIDE SEQUENCE [LARGE SCALE GENOMIC DNA]</scope>
    <source>
        <strain evidence="2 3">BIOML-A141</strain>
    </source>
</reference>
<dbReference type="Proteomes" id="UP000483142">
    <property type="component" value="Unassembled WGS sequence"/>
</dbReference>
<protein>
    <submittedName>
        <fullName evidence="2">Uncharacterized protein</fullName>
    </submittedName>
</protein>
<feature type="non-terminal residue" evidence="2">
    <location>
        <position position="89"/>
    </location>
</feature>
<evidence type="ECO:0000313" key="2">
    <source>
        <dbReference type="EMBL" id="KAB6442252.1"/>
    </source>
</evidence>
<name>A0A6G0GGD6_PHOVU</name>
<dbReference type="EMBL" id="WDBZ01000139">
    <property type="protein sequence ID" value="KAB6442252.1"/>
    <property type="molecule type" value="Genomic_DNA"/>
</dbReference>
<dbReference type="AlphaFoldDB" id="A0A6G0GGD6"/>
<organism evidence="2 3">
    <name type="scientific">Phocaeicola vulgatus</name>
    <name type="common">Bacteroides vulgatus</name>
    <dbReference type="NCBI Taxonomy" id="821"/>
    <lineage>
        <taxon>Bacteria</taxon>
        <taxon>Pseudomonadati</taxon>
        <taxon>Bacteroidota</taxon>
        <taxon>Bacteroidia</taxon>
        <taxon>Bacteroidales</taxon>
        <taxon>Bacteroidaceae</taxon>
        <taxon>Phocaeicola</taxon>
    </lineage>
</organism>
<gene>
    <name evidence="2" type="ORF">GAZ09_24655</name>
</gene>
<feature type="signal peptide" evidence="1">
    <location>
        <begin position="1"/>
        <end position="26"/>
    </location>
</feature>
<comment type="caution">
    <text evidence="2">The sequence shown here is derived from an EMBL/GenBank/DDBJ whole genome shotgun (WGS) entry which is preliminary data.</text>
</comment>
<evidence type="ECO:0000256" key="1">
    <source>
        <dbReference type="SAM" id="SignalP"/>
    </source>
</evidence>
<sequence>MKNGYIFKKNLLRFFFLTLASCFIVACNDDDDATNSLDNRTSLVLTPSDYEIELKEDTPDEVALTLNWTEADPIGSDYYISYLYKMDLE</sequence>